<evidence type="ECO:0000313" key="10">
    <source>
        <dbReference type="EMBL" id="NEX21386.1"/>
    </source>
</evidence>
<keyword evidence="3" id="KW-0227">DNA damage</keyword>
<dbReference type="InterPro" id="IPR051536">
    <property type="entry name" value="UDG_Type-4/5"/>
</dbReference>
<dbReference type="SMART" id="SM00987">
    <property type="entry name" value="UreE_C"/>
    <property type="match status" value="1"/>
</dbReference>
<dbReference type="GO" id="GO:0046872">
    <property type="term" value="F:metal ion binding"/>
    <property type="evidence" value="ECO:0007669"/>
    <property type="project" value="UniProtKB-KW"/>
</dbReference>
<evidence type="ECO:0000256" key="8">
    <source>
        <dbReference type="SAM" id="MobiDB-lite"/>
    </source>
</evidence>
<dbReference type="InterPro" id="IPR005122">
    <property type="entry name" value="Uracil-DNA_glycosylase-like"/>
</dbReference>
<dbReference type="Pfam" id="PF03167">
    <property type="entry name" value="UDG"/>
    <property type="match status" value="1"/>
</dbReference>
<dbReference type="SMART" id="SM00986">
    <property type="entry name" value="UDG"/>
    <property type="match status" value="1"/>
</dbReference>
<evidence type="ECO:0000256" key="5">
    <source>
        <dbReference type="ARBA" id="ARBA00023004"/>
    </source>
</evidence>
<feature type="domain" description="Uracil-DNA glycosylase-like" evidence="9">
    <location>
        <begin position="67"/>
        <end position="227"/>
    </location>
</feature>
<keyword evidence="11" id="KW-1185">Reference proteome</keyword>
<dbReference type="GO" id="GO:0051539">
    <property type="term" value="F:4 iron, 4 sulfur cluster binding"/>
    <property type="evidence" value="ECO:0007669"/>
    <property type="project" value="UniProtKB-KW"/>
</dbReference>
<sequence>MACLGRAAQSNSSPSDRKDHRPTGLTEVSDTSRQHASLAHRQSALDQLHRDLEACQRCPKMFGPPVHSVSVISSIMLIGQAPGTREIEQKRPFCWTAGKTLFGWFASIGLDEQAFRSQVLMSAVCRCFPGKNPKGGDRVPDGDEVERCGSWWRTEMALLRPRLILPVGKLAISQLMDCKRLNDVVGQQWSYRSAEGWEADIIPLPHSSGASTWFKMDPGKDLLARALELIALHPCWKECVGKPSHPARSPGPREDSES</sequence>
<evidence type="ECO:0000256" key="6">
    <source>
        <dbReference type="ARBA" id="ARBA00023014"/>
    </source>
</evidence>
<keyword evidence="6" id="KW-0411">Iron-sulfur</keyword>
<dbReference type="GO" id="GO:0097506">
    <property type="term" value="F:deaminated base DNA N-glycosylase activity"/>
    <property type="evidence" value="ECO:0007669"/>
    <property type="project" value="UniProtKB-ARBA"/>
</dbReference>
<dbReference type="EMBL" id="JAAIJR010000053">
    <property type="protein sequence ID" value="NEX21386.1"/>
    <property type="molecule type" value="Genomic_DNA"/>
</dbReference>
<feature type="region of interest" description="Disordered" evidence="8">
    <location>
        <begin position="1"/>
        <end position="33"/>
    </location>
</feature>
<organism evidence="10 11">
    <name type="scientific">Thiorhodococcus mannitoliphagus</name>
    <dbReference type="NCBI Taxonomy" id="329406"/>
    <lineage>
        <taxon>Bacteria</taxon>
        <taxon>Pseudomonadati</taxon>
        <taxon>Pseudomonadota</taxon>
        <taxon>Gammaproteobacteria</taxon>
        <taxon>Chromatiales</taxon>
        <taxon>Chromatiaceae</taxon>
        <taxon>Thiorhodococcus</taxon>
    </lineage>
</organism>
<keyword evidence="5" id="KW-0408">Iron</keyword>
<protein>
    <submittedName>
        <fullName evidence="10">Uracil-DNA glycosylase</fullName>
    </submittedName>
</protein>
<evidence type="ECO:0000256" key="1">
    <source>
        <dbReference type="ARBA" id="ARBA00022485"/>
    </source>
</evidence>
<evidence type="ECO:0000313" key="11">
    <source>
        <dbReference type="Proteomes" id="UP000471640"/>
    </source>
</evidence>
<reference evidence="10 11" key="2">
    <citation type="submission" date="2020-02" db="EMBL/GenBank/DDBJ databases">
        <title>Genome sequences of Thiorhodococcus mannitoliphagus and Thiorhodococcus minor, purple sulfur photosynthetic bacteria in the gammaproteobacterial family, Chromatiaceae.</title>
        <authorList>
            <person name="Aviles F.A."/>
            <person name="Meyer T.E."/>
            <person name="Kyndt J.A."/>
        </authorList>
    </citation>
    <scope>NUCLEOTIDE SEQUENCE [LARGE SCALE GENOMIC DNA]</scope>
    <source>
        <strain evidence="10 11">DSM 18266</strain>
    </source>
</reference>
<dbReference type="PANTHER" id="PTHR33693">
    <property type="entry name" value="TYPE-5 URACIL-DNA GLYCOSYLASE"/>
    <property type="match status" value="1"/>
</dbReference>
<keyword evidence="4" id="KW-0378">Hydrolase</keyword>
<dbReference type="Proteomes" id="UP000471640">
    <property type="component" value="Unassembled WGS sequence"/>
</dbReference>
<evidence type="ECO:0000259" key="9">
    <source>
        <dbReference type="SMART" id="SM00986"/>
    </source>
</evidence>
<dbReference type="SUPFAM" id="SSF52141">
    <property type="entry name" value="Uracil-DNA glycosylase-like"/>
    <property type="match status" value="1"/>
</dbReference>
<keyword evidence="2" id="KW-0479">Metal-binding</keyword>
<dbReference type="GO" id="GO:0006281">
    <property type="term" value="P:DNA repair"/>
    <property type="evidence" value="ECO:0007669"/>
    <property type="project" value="UniProtKB-KW"/>
</dbReference>
<proteinExistence type="predicted"/>
<comment type="caution">
    <text evidence="10">The sequence shown here is derived from an EMBL/GenBank/DDBJ whole genome shotgun (WGS) entry which is preliminary data.</text>
</comment>
<dbReference type="AlphaFoldDB" id="A0A6P1DXD8"/>
<dbReference type="InterPro" id="IPR036895">
    <property type="entry name" value="Uracil-DNA_glycosylase-like_sf"/>
</dbReference>
<reference evidence="11" key="1">
    <citation type="journal article" date="2020" name="Microbiol. Resour. Announc.">
        <title>Draft Genome Sequences of Thiorhodococcus mannitoliphagus and Thiorhodococcus minor, Purple Sulfur Photosynthetic Bacteria in the Gammaproteobacterial Family Chromatiaceae.</title>
        <authorList>
            <person name="Aviles F.A."/>
            <person name="Meyer T.E."/>
            <person name="Kyndt J.A."/>
        </authorList>
    </citation>
    <scope>NUCLEOTIDE SEQUENCE [LARGE SCALE GENOMIC DNA]</scope>
    <source>
        <strain evidence="11">DSM 18266</strain>
    </source>
</reference>
<dbReference type="PANTHER" id="PTHR33693:SF1">
    <property type="entry name" value="TYPE-4 URACIL-DNA GLYCOSYLASE"/>
    <property type="match status" value="1"/>
</dbReference>
<gene>
    <name evidence="10" type="ORF">G3480_13865</name>
</gene>
<evidence type="ECO:0000256" key="2">
    <source>
        <dbReference type="ARBA" id="ARBA00022723"/>
    </source>
</evidence>
<accession>A0A6P1DXD8</accession>
<evidence type="ECO:0000256" key="7">
    <source>
        <dbReference type="ARBA" id="ARBA00023204"/>
    </source>
</evidence>
<evidence type="ECO:0000256" key="4">
    <source>
        <dbReference type="ARBA" id="ARBA00022801"/>
    </source>
</evidence>
<dbReference type="Gene3D" id="3.40.470.10">
    <property type="entry name" value="Uracil-DNA glycosylase-like domain"/>
    <property type="match status" value="1"/>
</dbReference>
<keyword evidence="1" id="KW-0004">4Fe-4S</keyword>
<evidence type="ECO:0000256" key="3">
    <source>
        <dbReference type="ARBA" id="ARBA00022763"/>
    </source>
</evidence>
<name>A0A6P1DXD8_9GAMM</name>
<keyword evidence="7" id="KW-0234">DNA repair</keyword>